<sequence>MAQIELQRFRLNRAGLSESMANRVNQSYQRYRGNIERAFNMSGGRATSAFINGRYQQVRQTQVARSTYMGLSNG</sequence>
<organism evidence="1">
    <name type="scientific">Siphoviridae sp. ctlHU7</name>
    <dbReference type="NCBI Taxonomy" id="2827588"/>
    <lineage>
        <taxon>Viruses</taxon>
        <taxon>Duplodnaviria</taxon>
        <taxon>Heunggongvirae</taxon>
        <taxon>Uroviricota</taxon>
        <taxon>Caudoviricetes</taxon>
    </lineage>
</organism>
<name>A0A8S5LIM9_9CAUD</name>
<reference evidence="1" key="1">
    <citation type="journal article" date="2021" name="Proc. Natl. Acad. Sci. U.S.A.">
        <title>A Catalog of Tens of Thousands of Viruses from Human Metagenomes Reveals Hidden Associations with Chronic Diseases.</title>
        <authorList>
            <person name="Tisza M.J."/>
            <person name="Buck C.B."/>
        </authorList>
    </citation>
    <scope>NUCLEOTIDE SEQUENCE</scope>
    <source>
        <strain evidence="1">CtlHU7</strain>
    </source>
</reference>
<dbReference type="EMBL" id="BK015853">
    <property type="protein sequence ID" value="DAD69651.1"/>
    <property type="molecule type" value="Genomic_DNA"/>
</dbReference>
<evidence type="ECO:0000313" key="1">
    <source>
        <dbReference type="EMBL" id="DAD69651.1"/>
    </source>
</evidence>
<proteinExistence type="predicted"/>
<accession>A0A8S5LIM9</accession>
<protein>
    <submittedName>
        <fullName evidence="1">Uncharacterized protein</fullName>
    </submittedName>
</protein>